<dbReference type="InterPro" id="IPR002625">
    <property type="entry name" value="Smr_dom"/>
</dbReference>
<feature type="coiled-coil region" evidence="9">
    <location>
        <begin position="228"/>
        <end position="256"/>
    </location>
</feature>
<dbReference type="GO" id="GO:0043023">
    <property type="term" value="F:ribosomal large subunit binding"/>
    <property type="evidence" value="ECO:0007669"/>
    <property type="project" value="UniProtKB-UniRule"/>
</dbReference>
<evidence type="ECO:0000256" key="9">
    <source>
        <dbReference type="SAM" id="Coils"/>
    </source>
</evidence>
<dbReference type="InterPro" id="IPR007696">
    <property type="entry name" value="DNA_mismatch_repair_MutS_core"/>
</dbReference>
<dbReference type="GO" id="GO:0140664">
    <property type="term" value="F:ATP-dependent DNA damage sensor activity"/>
    <property type="evidence" value="ECO:0007669"/>
    <property type="project" value="InterPro"/>
</dbReference>
<keyword evidence="7 8" id="KW-0238">DNA-binding</keyword>
<dbReference type="EC" id="3.1.-.-" evidence="8"/>
<dbReference type="GO" id="GO:0005524">
    <property type="term" value="F:ATP binding"/>
    <property type="evidence" value="ECO:0007669"/>
    <property type="project" value="UniProtKB-UniRule"/>
</dbReference>
<dbReference type="HAMAP" id="MF_00092">
    <property type="entry name" value="MutS2"/>
    <property type="match status" value="1"/>
</dbReference>
<evidence type="ECO:0000256" key="4">
    <source>
        <dbReference type="ARBA" id="ARBA00022801"/>
    </source>
</evidence>
<dbReference type="InterPro" id="IPR045076">
    <property type="entry name" value="MutS"/>
</dbReference>
<dbReference type="InterPro" id="IPR000432">
    <property type="entry name" value="DNA_mismatch_repair_MutS_C"/>
</dbReference>
<dbReference type="SUPFAM" id="SSF52540">
    <property type="entry name" value="P-loop containing nucleoside triphosphate hydrolases"/>
    <property type="match status" value="1"/>
</dbReference>
<dbReference type="InterPro" id="IPR036187">
    <property type="entry name" value="DNA_mismatch_repair_MutS_sf"/>
</dbReference>
<keyword evidence="8" id="KW-0255">Endonuclease</keyword>
<dbReference type="SMART" id="SM00463">
    <property type="entry name" value="SMR"/>
    <property type="match status" value="1"/>
</dbReference>
<keyword evidence="9" id="KW-0175">Coiled coil</keyword>
<dbReference type="InterPro" id="IPR036063">
    <property type="entry name" value="Smr_dom_sf"/>
</dbReference>
<dbReference type="GO" id="GO:0045910">
    <property type="term" value="P:negative regulation of DNA recombination"/>
    <property type="evidence" value="ECO:0007669"/>
    <property type="project" value="InterPro"/>
</dbReference>
<dbReference type="GO" id="GO:0072344">
    <property type="term" value="P:rescue of stalled ribosome"/>
    <property type="evidence" value="ECO:0007669"/>
    <property type="project" value="UniProtKB-UniRule"/>
</dbReference>
<dbReference type="InterPro" id="IPR046893">
    <property type="entry name" value="MSSS"/>
</dbReference>
<reference evidence="12" key="1">
    <citation type="submission" date="2016-11" db="EMBL/GenBank/DDBJ databases">
        <authorList>
            <person name="Varghese N."/>
            <person name="Submissions S."/>
        </authorList>
    </citation>
    <scope>NUCLEOTIDE SEQUENCE [LARGE SCALE GENOMIC DNA]</scope>
    <source>
        <strain evidence="12">DSM 15285</strain>
    </source>
</reference>
<dbReference type="EMBL" id="FQXH01000012">
    <property type="protein sequence ID" value="SHH24422.1"/>
    <property type="molecule type" value="Genomic_DNA"/>
</dbReference>
<comment type="function">
    <text evidence="8">Endonuclease that is involved in the suppression of homologous recombination and thus may have a key role in the control of bacterial genetic diversity.</text>
</comment>
<dbReference type="GO" id="GO:0019843">
    <property type="term" value="F:rRNA binding"/>
    <property type="evidence" value="ECO:0007669"/>
    <property type="project" value="UniProtKB-UniRule"/>
</dbReference>
<dbReference type="GO" id="GO:0016887">
    <property type="term" value="F:ATP hydrolysis activity"/>
    <property type="evidence" value="ECO:0007669"/>
    <property type="project" value="InterPro"/>
</dbReference>
<keyword evidence="1 8" id="KW-0540">Nuclease</keyword>
<dbReference type="InterPro" id="IPR027417">
    <property type="entry name" value="P-loop_NTPase"/>
</dbReference>
<dbReference type="GO" id="GO:0004519">
    <property type="term" value="F:endonuclease activity"/>
    <property type="evidence" value="ECO:0007669"/>
    <property type="project" value="UniProtKB-UniRule"/>
</dbReference>
<dbReference type="Pfam" id="PF20297">
    <property type="entry name" value="MSSS"/>
    <property type="match status" value="1"/>
</dbReference>
<dbReference type="RefSeq" id="WP_072724887.1">
    <property type="nucleotide sequence ID" value="NZ_FQXH01000012.1"/>
</dbReference>
<protein>
    <recommendedName>
        <fullName evidence="8">Endonuclease MutS2</fullName>
        <ecNumber evidence="8">3.1.-.-</ecNumber>
    </recommendedName>
    <alternativeName>
        <fullName evidence="8">Ribosome-associated protein quality control-upstream factor</fullName>
        <shortName evidence="8">RQC-upstream factor</shortName>
        <shortName evidence="8">RqcU</shortName>
        <ecNumber evidence="8">3.6.4.-</ecNumber>
    </alternativeName>
</protein>
<dbReference type="PIRSF" id="PIRSF005814">
    <property type="entry name" value="MutS_YshD"/>
    <property type="match status" value="1"/>
</dbReference>
<dbReference type="AlphaFoldDB" id="A0A1M5RDJ0"/>
<comment type="subunit">
    <text evidence="8">Homodimer. Binds to stalled ribosomes, contacting rRNA.</text>
</comment>
<dbReference type="PROSITE" id="PS00486">
    <property type="entry name" value="DNA_MISMATCH_REPAIR_2"/>
    <property type="match status" value="1"/>
</dbReference>
<evidence type="ECO:0000256" key="5">
    <source>
        <dbReference type="ARBA" id="ARBA00022840"/>
    </source>
</evidence>
<dbReference type="Pfam" id="PF00488">
    <property type="entry name" value="MutS_V"/>
    <property type="match status" value="1"/>
</dbReference>
<keyword evidence="4 8" id="KW-0378">Hydrolase</keyword>
<dbReference type="SMART" id="SM00533">
    <property type="entry name" value="MUTSd"/>
    <property type="match status" value="1"/>
</dbReference>
<dbReference type="CDD" id="cd03280">
    <property type="entry name" value="ABC_MutS2"/>
    <property type="match status" value="1"/>
</dbReference>
<keyword evidence="12" id="KW-1185">Reference proteome</keyword>
<evidence type="ECO:0000313" key="11">
    <source>
        <dbReference type="EMBL" id="SHH24422.1"/>
    </source>
</evidence>
<evidence type="ECO:0000259" key="10">
    <source>
        <dbReference type="PROSITE" id="PS50828"/>
    </source>
</evidence>
<evidence type="ECO:0000256" key="7">
    <source>
        <dbReference type="ARBA" id="ARBA00023125"/>
    </source>
</evidence>
<evidence type="ECO:0000256" key="1">
    <source>
        <dbReference type="ARBA" id="ARBA00022722"/>
    </source>
</evidence>
<accession>A0A1M5RDJ0</accession>
<evidence type="ECO:0000256" key="3">
    <source>
        <dbReference type="ARBA" id="ARBA00022741"/>
    </source>
</evidence>
<keyword evidence="5 8" id="KW-0067">ATP-binding</keyword>
<dbReference type="SMART" id="SM00534">
    <property type="entry name" value="MUTSac"/>
    <property type="match status" value="1"/>
</dbReference>
<keyword evidence="2 8" id="KW-0699">rRNA-binding</keyword>
<dbReference type="Gene3D" id="3.30.1370.110">
    <property type="match status" value="1"/>
</dbReference>
<dbReference type="STRING" id="1123350.SAMN02744040_01333"/>
<comment type="similarity">
    <text evidence="8">Belongs to the DNA mismatch repair MutS family. MutS2 subfamily.</text>
</comment>
<dbReference type="GO" id="GO:0030983">
    <property type="term" value="F:mismatched DNA binding"/>
    <property type="evidence" value="ECO:0007669"/>
    <property type="project" value="InterPro"/>
</dbReference>
<dbReference type="NCBIfam" id="TIGR01069">
    <property type="entry name" value="mutS2"/>
    <property type="match status" value="1"/>
</dbReference>
<dbReference type="EC" id="3.6.4.-" evidence="8"/>
<name>A0A1M5RDJ0_9FIRM</name>
<keyword evidence="6 8" id="KW-0694">RNA-binding</keyword>
<dbReference type="Gene3D" id="3.40.50.300">
    <property type="entry name" value="P-loop containing nucleotide triphosphate hydrolases"/>
    <property type="match status" value="1"/>
</dbReference>
<dbReference type="PANTHER" id="PTHR48466:SF2">
    <property type="entry name" value="OS10G0509000 PROTEIN"/>
    <property type="match status" value="1"/>
</dbReference>
<evidence type="ECO:0000313" key="12">
    <source>
        <dbReference type="Proteomes" id="UP000242520"/>
    </source>
</evidence>
<dbReference type="Proteomes" id="UP000242520">
    <property type="component" value="Unassembled WGS sequence"/>
</dbReference>
<dbReference type="SUPFAM" id="SSF48334">
    <property type="entry name" value="DNA repair protein MutS, domain III"/>
    <property type="match status" value="1"/>
</dbReference>
<sequence length="790" mass="88417">MREKSLRVLEYFKIVEMLKEKVSSSLGSKYVENLTPSNDYEEVIQMQKETSEAQSILIKKGSVPLGGIHDIEFLVKKTKIGSSLDAGQLLMVADTLRAARLLKNSIGNFDDESYPIIQSLTSSLYTFKNIEDEIYNAIISENEISDNASSELRSIRRRIVQKNQSIRSKLNSIISSTTYQKYLQDSIITMRGDRFVVPVKQEYRSNVSGIVHDQSSSGATLFIEPMAIVNMNNELRELKIKEREEIERILKELSQMIGENADEIISNGKVLGRLDFIFAKGKLSISMSAIEPKINSEKYLSIKNGRHPLLDPKSVVPTNIWIGKEFNTLVITGPNTGGKTVTLKTVGLFCLMTQSGLHIPADFGTTMCVFDNVFSDIGDEQSIEQSLSTFSSHMTNIVDILGSVTENSLVLFDELGAGTDPVEGAALAMAILDNLYNLGVLTIATTHYSELKHYALTKKGVENAAVEFNIETLSPTYNLLIGVPGKSNAFEISKRLGLDDYIIEKAKEFINSENIEFEDLLQSIEKNRIKAIEEKEEAKRLKEEAKKLKEEYERKNEKLSIQREKIINEAKREALKIMRNSKEEADRLIKELRKLEKQGYSSEKNRKIENIRREINESMGSLQGSVKNIILPKIAKKEIKDLKPGDEVKVVTLNQQGSVLSVDNDKKEAQVQIGIMKMNLPFASLEKIKSNKKDILKSGAGKILKKKASSIKSEIDLRGMNLEEAMVEVDKYLDDAYLAGIPKATIIHGIGTGVLKAGIKEMLKKHRHIKSYRDGVYGEGGAGVTIVEFK</sequence>
<organism evidence="11 12">
    <name type="scientific">Tepidibacter thalassicus DSM 15285</name>
    <dbReference type="NCBI Taxonomy" id="1123350"/>
    <lineage>
        <taxon>Bacteria</taxon>
        <taxon>Bacillati</taxon>
        <taxon>Bacillota</taxon>
        <taxon>Clostridia</taxon>
        <taxon>Peptostreptococcales</taxon>
        <taxon>Peptostreptococcaceae</taxon>
        <taxon>Tepidibacter</taxon>
    </lineage>
</organism>
<dbReference type="SUPFAM" id="SSF160443">
    <property type="entry name" value="SMR domain-like"/>
    <property type="match status" value="1"/>
</dbReference>
<dbReference type="PROSITE" id="PS50828">
    <property type="entry name" value="SMR"/>
    <property type="match status" value="1"/>
</dbReference>
<feature type="coiled-coil region" evidence="9">
    <location>
        <begin position="521"/>
        <end position="598"/>
    </location>
</feature>
<evidence type="ECO:0000256" key="8">
    <source>
        <dbReference type="HAMAP-Rule" id="MF_00092"/>
    </source>
</evidence>
<gene>
    <name evidence="8" type="primary">mutS2</name>
    <name evidence="8" type="synonym">rqcU</name>
    <name evidence="11" type="ORF">SAMN02744040_01333</name>
</gene>
<evidence type="ECO:0000256" key="6">
    <source>
        <dbReference type="ARBA" id="ARBA00022884"/>
    </source>
</evidence>
<dbReference type="OrthoDB" id="9808166at2"/>
<dbReference type="Pfam" id="PF01713">
    <property type="entry name" value="Smr"/>
    <property type="match status" value="1"/>
</dbReference>
<dbReference type="GO" id="GO:0006298">
    <property type="term" value="P:mismatch repair"/>
    <property type="evidence" value="ECO:0007669"/>
    <property type="project" value="InterPro"/>
</dbReference>
<dbReference type="InterPro" id="IPR005747">
    <property type="entry name" value="MutS2"/>
</dbReference>
<feature type="binding site" evidence="8">
    <location>
        <begin position="333"/>
        <end position="340"/>
    </location>
    <ligand>
        <name>ATP</name>
        <dbReference type="ChEBI" id="CHEBI:30616"/>
    </ligand>
</feature>
<proteinExistence type="inferred from homology"/>
<evidence type="ECO:0000256" key="2">
    <source>
        <dbReference type="ARBA" id="ARBA00022730"/>
    </source>
</evidence>
<keyword evidence="3 8" id="KW-0547">Nucleotide-binding</keyword>
<comment type="function">
    <text evidence="8">Acts as a ribosome collision sensor, splitting the ribosome into its 2 subunits. Detects stalled/collided 70S ribosomes which it binds and splits by an ATP-hydrolysis driven conformational change. Acts upstream of the ribosome quality control system (RQC), a ribosome-associated complex that mediates the extraction of incompletely synthesized nascent chains from stalled ribosomes and their subsequent degradation. Probably generates substrates for RQC.</text>
</comment>
<dbReference type="FunFam" id="3.40.50.300:FF:000830">
    <property type="entry name" value="Endonuclease MutS2"/>
    <property type="match status" value="1"/>
</dbReference>
<feature type="domain" description="Smr" evidence="10">
    <location>
        <begin position="715"/>
        <end position="790"/>
    </location>
</feature>
<dbReference type="PANTHER" id="PTHR48466">
    <property type="entry name" value="OS10G0509000 PROTEIN-RELATED"/>
    <property type="match status" value="1"/>
</dbReference>